<dbReference type="AlphaFoldDB" id="A0A2U0TJ19"/>
<sequence length="64" mass="7253">MKKTYIQPQVYVKTLMGNTGIMVTSNENPNITVGVDDWDSEDIDGSNAKRFETDWDEAGQIFTH</sequence>
<protein>
    <submittedName>
        <fullName evidence="1">Uncharacterized protein</fullName>
    </submittedName>
</protein>
<accession>A0A2U0TJ19</accession>
<gene>
    <name evidence="1" type="ORF">C7379_1426</name>
</gene>
<name>A0A2U0TJ19_9BACT</name>
<comment type="caution">
    <text evidence="1">The sequence shown here is derived from an EMBL/GenBank/DDBJ whole genome shotgun (WGS) entry which is preliminary data.</text>
</comment>
<dbReference type="RefSeq" id="WP_116617528.1">
    <property type="nucleotide sequence ID" value="NZ_CAMPWS010000029.1"/>
</dbReference>
<evidence type="ECO:0000313" key="2">
    <source>
        <dbReference type="Proteomes" id="UP000245870"/>
    </source>
</evidence>
<dbReference type="EMBL" id="QENY01000042">
    <property type="protein sequence ID" value="PVX43554.1"/>
    <property type="molecule type" value="Genomic_DNA"/>
</dbReference>
<dbReference type="Proteomes" id="UP000245870">
    <property type="component" value="Unassembled WGS sequence"/>
</dbReference>
<keyword evidence="2" id="KW-1185">Reference proteome</keyword>
<reference evidence="1 2" key="1">
    <citation type="submission" date="2018-05" db="EMBL/GenBank/DDBJ databases">
        <title>Genomic Encyclopedia of Type Strains, Phase IV (KMG-IV): sequencing the most valuable type-strain genomes for metagenomic binning, comparative biology and taxonomic classification.</title>
        <authorList>
            <person name="Goeker M."/>
        </authorList>
    </citation>
    <scope>NUCLEOTIDE SEQUENCE [LARGE SCALE GENOMIC DNA]</scope>
    <source>
        <strain evidence="1 2">DSM 100333</strain>
    </source>
</reference>
<organism evidence="1 2">
    <name type="scientific">Hallella colorans</name>
    <dbReference type="NCBI Taxonomy" id="1703337"/>
    <lineage>
        <taxon>Bacteria</taxon>
        <taxon>Pseudomonadati</taxon>
        <taxon>Bacteroidota</taxon>
        <taxon>Bacteroidia</taxon>
        <taxon>Bacteroidales</taxon>
        <taxon>Prevotellaceae</taxon>
        <taxon>Hallella</taxon>
    </lineage>
</organism>
<dbReference type="OrthoDB" id="1080724at2"/>
<proteinExistence type="predicted"/>
<evidence type="ECO:0000313" key="1">
    <source>
        <dbReference type="EMBL" id="PVX43554.1"/>
    </source>
</evidence>